<accession>R7H6J5</accession>
<evidence type="ECO:0000313" key="1">
    <source>
        <dbReference type="EMBL" id="CDE35015.1"/>
    </source>
</evidence>
<gene>
    <name evidence="1" type="ORF">BN741_00475</name>
</gene>
<keyword evidence="1" id="KW-0378">Hydrolase</keyword>
<dbReference type="RefSeq" id="WP_022429751.1">
    <property type="nucleotide sequence ID" value="NZ_FR899184.1"/>
</dbReference>
<name>R7H6J5_9BACT</name>
<proteinExistence type="predicted"/>
<organism evidence="1">
    <name type="scientific">Leyella stercorea CAG:629</name>
    <dbReference type="NCBI Taxonomy" id="1263103"/>
    <lineage>
        <taxon>Bacteria</taxon>
        <taxon>Pseudomonadati</taxon>
        <taxon>Bacteroidota</taxon>
        <taxon>Bacteroidia</taxon>
        <taxon>Bacteroidales</taxon>
        <taxon>Prevotellaceae</taxon>
        <taxon>Leyella</taxon>
    </lineage>
</organism>
<reference evidence="1" key="1">
    <citation type="submission" date="2012-11" db="EMBL/GenBank/DDBJ databases">
        <title>Dependencies among metagenomic species, viruses, plasmids and units of genetic variation.</title>
        <authorList>
            <person name="Nielsen H.B."/>
            <person name="Almeida M."/>
            <person name="Juncker A.S."/>
            <person name="Rasmussen S."/>
            <person name="Li J."/>
            <person name="Sunagawa S."/>
            <person name="Plichta D."/>
            <person name="Gautier L."/>
            <person name="Le Chatelier E."/>
            <person name="Peletier E."/>
            <person name="Bonde I."/>
            <person name="Nielsen T."/>
            <person name="Manichanh C."/>
            <person name="Arumugam M."/>
            <person name="Batto J."/>
            <person name="Santos M.B.Q.D."/>
            <person name="Blom N."/>
            <person name="Borruel N."/>
            <person name="Burgdorf K.S."/>
            <person name="Boumezbeur F."/>
            <person name="Casellas F."/>
            <person name="Dore J."/>
            <person name="Guarner F."/>
            <person name="Hansen T."/>
            <person name="Hildebrand F."/>
            <person name="Kaas R.S."/>
            <person name="Kennedy S."/>
            <person name="Kristiansen K."/>
            <person name="Kultima J.R."/>
            <person name="Leonard P."/>
            <person name="Levenez F."/>
            <person name="Lund O."/>
            <person name="Moumen B."/>
            <person name="Le Paslier D."/>
            <person name="Pons N."/>
            <person name="Pedersen O."/>
            <person name="Prifti E."/>
            <person name="Qin J."/>
            <person name="Raes J."/>
            <person name="Tap J."/>
            <person name="Tims S."/>
            <person name="Ussery D.W."/>
            <person name="Yamada T."/>
            <person name="MetaHit consortium"/>
            <person name="Renault P."/>
            <person name="Sicheritz-Ponten T."/>
            <person name="Bork P."/>
            <person name="Wang J."/>
            <person name="Brunak S."/>
            <person name="Ehrlich S.D."/>
        </authorList>
    </citation>
    <scope>NUCLEOTIDE SEQUENCE [LARGE SCALE GENOMIC DNA]</scope>
</reference>
<sequence length="215" mass="23577">MKDFVDIFSGLMKDGNNPCNTTNFDSNLYLPLGKEWTTFTSAYNLDFSSVEGLTAYTAKYNKDNDAVALTPVKKVKAHTGLILKGEAGKTYTLSILPSNEAGLEAVTDNQLVDCVDAVWSTGRKNDYFLSNGKFVKSDNDGWALPGKSFLYIEGGRTNKSESPLRVYVDNTATAISGITNSPVVKDEAYYNLQGVKVQRPQHGVFIHNGKKVVLK</sequence>
<dbReference type="AlphaFoldDB" id="R7H6J5"/>
<dbReference type="GO" id="GO:0016787">
    <property type="term" value="F:hydrolase activity"/>
    <property type="evidence" value="ECO:0007669"/>
    <property type="project" value="UniProtKB-KW"/>
</dbReference>
<protein>
    <submittedName>
        <fullName evidence="1">Putative alpha-amylase (1 4-alpha-D-glucanglucanohydrolase)</fullName>
    </submittedName>
</protein>
<comment type="caution">
    <text evidence="1">The sequence shown here is derived from an EMBL/GenBank/DDBJ whole genome shotgun (WGS) entry which is preliminary data.</text>
</comment>
<dbReference type="Proteomes" id="UP000018072">
    <property type="component" value="Unassembled WGS sequence"/>
</dbReference>
<dbReference type="EMBL" id="CBIT010000295">
    <property type="protein sequence ID" value="CDE35015.1"/>
    <property type="molecule type" value="Genomic_DNA"/>
</dbReference>